<feature type="domain" description="Phosphotyrosine protein phosphatase I" evidence="1">
    <location>
        <begin position="1"/>
        <end position="132"/>
    </location>
</feature>
<dbReference type="SUPFAM" id="SSF52788">
    <property type="entry name" value="Phosphotyrosine protein phosphatases I"/>
    <property type="match status" value="1"/>
</dbReference>
<dbReference type="Gene3D" id="3.40.50.2300">
    <property type="match status" value="1"/>
</dbReference>
<dbReference type="PANTHER" id="PTHR11717:SF31">
    <property type="entry name" value="LOW MOLECULAR WEIGHT PROTEIN-TYROSINE-PHOSPHATASE ETP-RELATED"/>
    <property type="match status" value="1"/>
</dbReference>
<keyword evidence="3" id="KW-1185">Reference proteome</keyword>
<name>Q0AUC2_SYNWW</name>
<dbReference type="SMART" id="SM00226">
    <property type="entry name" value="LMWPc"/>
    <property type="match status" value="1"/>
</dbReference>
<dbReference type="HOGENOM" id="CLU_071415_1_2_9"/>
<dbReference type="KEGG" id="swo:Swol_2393"/>
<dbReference type="Proteomes" id="UP000001968">
    <property type="component" value="Chromosome"/>
</dbReference>
<evidence type="ECO:0000313" key="3">
    <source>
        <dbReference type="Proteomes" id="UP000001968"/>
    </source>
</evidence>
<dbReference type="STRING" id="335541.Swol_2393"/>
<dbReference type="eggNOG" id="COG0394">
    <property type="taxonomic scope" value="Bacteria"/>
</dbReference>
<organism evidence="2 3">
    <name type="scientific">Syntrophomonas wolfei subsp. wolfei (strain DSM 2245B / Goettingen)</name>
    <dbReference type="NCBI Taxonomy" id="335541"/>
    <lineage>
        <taxon>Bacteria</taxon>
        <taxon>Bacillati</taxon>
        <taxon>Bacillota</taxon>
        <taxon>Clostridia</taxon>
        <taxon>Eubacteriales</taxon>
        <taxon>Syntrophomonadaceae</taxon>
        <taxon>Syntrophomonas</taxon>
    </lineage>
</organism>
<protein>
    <submittedName>
        <fullName evidence="2">Protein tyrosine phosphatase</fullName>
    </submittedName>
</protein>
<dbReference type="InterPro" id="IPR023485">
    <property type="entry name" value="Ptyr_pPase"/>
</dbReference>
<dbReference type="GO" id="GO:0004725">
    <property type="term" value="F:protein tyrosine phosphatase activity"/>
    <property type="evidence" value="ECO:0007669"/>
    <property type="project" value="TreeGrafter"/>
</dbReference>
<dbReference type="InterPro" id="IPR036196">
    <property type="entry name" value="Ptyr_pPase_sf"/>
</dbReference>
<dbReference type="PANTHER" id="PTHR11717">
    <property type="entry name" value="LOW MOLECULAR WEIGHT PROTEIN TYROSINE PHOSPHATASE"/>
    <property type="match status" value="1"/>
</dbReference>
<evidence type="ECO:0000259" key="1">
    <source>
        <dbReference type="SMART" id="SM00226"/>
    </source>
</evidence>
<dbReference type="AlphaFoldDB" id="Q0AUC2"/>
<sequence length="142" mass="16023">MAQALFSKILKEKQLQSDFEVLSAGIFAYPDCPASPEALEVLRQEEIDISHHLSLPLTDELLEDAHLILSMTISQRNYLQETFPHKKECIFSLAEFAGMGEIDIMDPIGRGREAYLDTLQQLKIILPQVLKEILQRRSAGGI</sequence>
<proteinExistence type="predicted"/>
<evidence type="ECO:0000313" key="2">
    <source>
        <dbReference type="EMBL" id="ABI69682.1"/>
    </source>
</evidence>
<dbReference type="Pfam" id="PF01451">
    <property type="entry name" value="LMWPc"/>
    <property type="match status" value="1"/>
</dbReference>
<dbReference type="InterPro" id="IPR050438">
    <property type="entry name" value="LMW_PTPase"/>
</dbReference>
<dbReference type="EMBL" id="CP000448">
    <property type="protein sequence ID" value="ABI69682.1"/>
    <property type="molecule type" value="Genomic_DNA"/>
</dbReference>
<reference evidence="3" key="1">
    <citation type="journal article" date="2010" name="Environ. Microbiol.">
        <title>The genome of Syntrophomonas wolfei: new insights into syntrophic metabolism and biohydrogen production.</title>
        <authorList>
            <person name="Sieber J.R."/>
            <person name="Sims D.R."/>
            <person name="Han C."/>
            <person name="Kim E."/>
            <person name="Lykidis A."/>
            <person name="Lapidus A.L."/>
            <person name="McDonnald E."/>
            <person name="Rohlin L."/>
            <person name="Culley D.E."/>
            <person name="Gunsalus R."/>
            <person name="McInerney M.J."/>
        </authorList>
    </citation>
    <scope>NUCLEOTIDE SEQUENCE [LARGE SCALE GENOMIC DNA]</scope>
    <source>
        <strain evidence="3">DSM 2245B / Goettingen</strain>
    </source>
</reference>
<accession>Q0AUC2</accession>
<gene>
    <name evidence="2" type="ordered locus">Swol_2393</name>
</gene>